<keyword evidence="2" id="KW-1185">Reference proteome</keyword>
<dbReference type="EMBL" id="KL142378">
    <property type="protein sequence ID" value="KDR76810.1"/>
    <property type="molecule type" value="Genomic_DNA"/>
</dbReference>
<gene>
    <name evidence="1" type="ORF">GALMADRAFT_139684</name>
</gene>
<sequence length="220" mass="25528">MCIGLPITIRPDNTNTHIYAYVGDEQRIFKLDMFFQTLLLNLPGISKHDIPDKITPTELQENVQKFNISKFDEHYGIRFPRDDSYTDSKTKAWTGFFEFHTLKPSFAAIEDEVEEQLFGSDDERDHEIGHGLQKLVYRSIVDQFAHLASESRAKDDFQWNNVLKKNVFPFKNNAGATFDLEARTSWVFAVATDNNDDDKEYFFVSLLLHTTSKKQDDDDD</sequence>
<name>A0A067T0T8_GALM3</name>
<reference evidence="2" key="1">
    <citation type="journal article" date="2014" name="Proc. Natl. Acad. Sci. U.S.A.">
        <title>Extensive sampling of basidiomycete genomes demonstrates inadequacy of the white-rot/brown-rot paradigm for wood decay fungi.</title>
        <authorList>
            <person name="Riley R."/>
            <person name="Salamov A.A."/>
            <person name="Brown D.W."/>
            <person name="Nagy L.G."/>
            <person name="Floudas D."/>
            <person name="Held B.W."/>
            <person name="Levasseur A."/>
            <person name="Lombard V."/>
            <person name="Morin E."/>
            <person name="Otillar R."/>
            <person name="Lindquist E.A."/>
            <person name="Sun H."/>
            <person name="LaButti K.M."/>
            <person name="Schmutz J."/>
            <person name="Jabbour D."/>
            <person name="Luo H."/>
            <person name="Baker S.E."/>
            <person name="Pisabarro A.G."/>
            <person name="Walton J.D."/>
            <person name="Blanchette R.A."/>
            <person name="Henrissat B."/>
            <person name="Martin F."/>
            <person name="Cullen D."/>
            <person name="Hibbett D.S."/>
            <person name="Grigoriev I.V."/>
        </authorList>
    </citation>
    <scope>NUCLEOTIDE SEQUENCE [LARGE SCALE GENOMIC DNA]</scope>
    <source>
        <strain evidence="2">CBS 339.88</strain>
    </source>
</reference>
<proteinExistence type="predicted"/>
<evidence type="ECO:0000313" key="2">
    <source>
        <dbReference type="Proteomes" id="UP000027222"/>
    </source>
</evidence>
<dbReference type="AlphaFoldDB" id="A0A067T0T8"/>
<protein>
    <submittedName>
        <fullName evidence="1">Uncharacterized protein</fullName>
    </submittedName>
</protein>
<dbReference type="Proteomes" id="UP000027222">
    <property type="component" value="Unassembled WGS sequence"/>
</dbReference>
<organism evidence="1 2">
    <name type="scientific">Galerina marginata (strain CBS 339.88)</name>
    <dbReference type="NCBI Taxonomy" id="685588"/>
    <lineage>
        <taxon>Eukaryota</taxon>
        <taxon>Fungi</taxon>
        <taxon>Dikarya</taxon>
        <taxon>Basidiomycota</taxon>
        <taxon>Agaricomycotina</taxon>
        <taxon>Agaricomycetes</taxon>
        <taxon>Agaricomycetidae</taxon>
        <taxon>Agaricales</taxon>
        <taxon>Agaricineae</taxon>
        <taxon>Strophariaceae</taxon>
        <taxon>Galerina</taxon>
    </lineage>
</organism>
<accession>A0A067T0T8</accession>
<dbReference type="HOGENOM" id="CLU_1256094_0_0_1"/>
<evidence type="ECO:0000313" key="1">
    <source>
        <dbReference type="EMBL" id="KDR76810.1"/>
    </source>
</evidence>